<comment type="caution">
    <text evidence="1">The sequence shown here is derived from an EMBL/GenBank/DDBJ whole genome shotgun (WGS) entry which is preliminary data.</text>
</comment>
<dbReference type="EMBL" id="JAGTXO010000010">
    <property type="protein sequence ID" value="KAG8465446.1"/>
    <property type="molecule type" value="Genomic_DNA"/>
</dbReference>
<evidence type="ECO:0000313" key="2">
    <source>
        <dbReference type="Proteomes" id="UP000751190"/>
    </source>
</evidence>
<sequence length="187" mass="20881">MDRPPVARLTEVVRRDLLEHLAAHESGQSYSKDGAHQVRNYARLAIDRGKRVGEFQHYGVDYAHGRNTPGFGMLFAAASTPCVHSIDGDFKRFLLDGTRSFDIDQVNAMPTLMHQDARKYGKPLLQLEAYAANRESWLVQIAHDAGCSQKQAKNLVLSLLFGGKYNTWLETNGLTLSDESDAFDLVT</sequence>
<protein>
    <submittedName>
        <fullName evidence="1">Uncharacterized protein</fullName>
    </submittedName>
</protein>
<evidence type="ECO:0000313" key="1">
    <source>
        <dbReference type="EMBL" id="KAG8465446.1"/>
    </source>
</evidence>
<name>A0A8J5XBA3_DIALT</name>
<organism evidence="1 2">
    <name type="scientific">Diacronema lutheri</name>
    <name type="common">Unicellular marine alga</name>
    <name type="synonym">Monochrysis lutheri</name>
    <dbReference type="NCBI Taxonomy" id="2081491"/>
    <lineage>
        <taxon>Eukaryota</taxon>
        <taxon>Haptista</taxon>
        <taxon>Haptophyta</taxon>
        <taxon>Pavlovophyceae</taxon>
        <taxon>Pavlovales</taxon>
        <taxon>Pavlovaceae</taxon>
        <taxon>Diacronema</taxon>
    </lineage>
</organism>
<reference evidence="1" key="1">
    <citation type="submission" date="2021-05" db="EMBL/GenBank/DDBJ databases">
        <title>The genome of the haptophyte Pavlova lutheri (Diacronema luteri, Pavlovales) - a model for lipid biosynthesis in eukaryotic algae.</title>
        <authorList>
            <person name="Hulatt C.J."/>
            <person name="Posewitz M.C."/>
        </authorList>
    </citation>
    <scope>NUCLEOTIDE SEQUENCE</scope>
    <source>
        <strain evidence="1">NIVA-4/92</strain>
    </source>
</reference>
<keyword evidence="2" id="KW-1185">Reference proteome</keyword>
<gene>
    <name evidence="1" type="ORF">KFE25_002753</name>
</gene>
<accession>A0A8J5XBA3</accession>
<dbReference type="Proteomes" id="UP000751190">
    <property type="component" value="Unassembled WGS sequence"/>
</dbReference>
<dbReference type="AlphaFoldDB" id="A0A8J5XBA3"/>
<proteinExistence type="predicted"/>